<feature type="transmembrane region" description="Helical" evidence="1">
    <location>
        <begin position="427"/>
        <end position="446"/>
    </location>
</feature>
<keyword evidence="1" id="KW-1133">Transmembrane helix</keyword>
<comment type="caution">
    <text evidence="2">The sequence shown here is derived from an EMBL/GenBank/DDBJ whole genome shotgun (WGS) entry which is preliminary data.</text>
</comment>
<proteinExistence type="predicted"/>
<evidence type="ECO:0000256" key="1">
    <source>
        <dbReference type="SAM" id="Phobius"/>
    </source>
</evidence>
<dbReference type="RefSeq" id="WP_314202002.1">
    <property type="nucleotide sequence ID" value="NZ_JAVTLL010000011.1"/>
</dbReference>
<dbReference type="Proteomes" id="UP001257948">
    <property type="component" value="Unassembled WGS sequence"/>
</dbReference>
<sequence length="480" mass="54171">MTLSEQMTENLDFIQRAVAESQAINAIQHHIEKDLLSAPYLLSEPYLRLRLRSAGQWLRRMNGGGVRPPGSLEEGIRADLLLLIHRSGVMQLTVALKMPDNITVEQYREMAFGSSEVVVASRVSEPVLAAAYGKRAELLLAGEWESGLEEGVRWRLARHDSPASVYDLFDLYFDAITYIIKSKTAGDWQCYPAAFVDKVACCESEDSFRGVHERELESAISRHDMSEIRPGFTAAMIPEDSSMTRNSSLYCNMASSLEVRWPGSRNGEFAQHLQRLVIFENALIQYWQIRLLDRRVGVTDGSLSQVRDIQREAIFGLREYRDSSISFGTARDLVERLLEEWRADRLYSHVLESVDQLQQLVVAAESERSAKRANVLAGIALIVAIFLGLPAIDDTLKIAKDVEMGGFLGIFLKPFHALASRGEEGTWIGYVIFLSSVLVCSLTLMFKRRRKPRTWRRREPGIAWPLGTVSIERQDDSQDG</sequence>
<gene>
    <name evidence="2" type="ORF">RQC66_17370</name>
</gene>
<accession>A0ABU3LTG8</accession>
<name>A0ABU3LTG8_9ACTN</name>
<reference evidence="3" key="1">
    <citation type="submission" date="2023-07" db="EMBL/GenBank/DDBJ databases">
        <title>Draft genome sequence of the endophytic actinobacterium Streptomyces justiciae WPN32, a potential antibiotic producer.</title>
        <authorList>
            <person name="Yasawong M."/>
            <person name="Pana W."/>
            <person name="Ganta P."/>
            <person name="Santapan N."/>
            <person name="Songngamsuk T."/>
            <person name="Phatcharaharikarn M."/>
            <person name="Kerdtoob S."/>
            <person name="Nantapong N."/>
        </authorList>
    </citation>
    <scope>NUCLEOTIDE SEQUENCE [LARGE SCALE GENOMIC DNA]</scope>
    <source>
        <strain evidence="3">WPN32</strain>
    </source>
</reference>
<dbReference type="EMBL" id="JAVTLL010000011">
    <property type="protein sequence ID" value="MDT7842507.1"/>
    <property type="molecule type" value="Genomic_DNA"/>
</dbReference>
<keyword evidence="1" id="KW-0472">Membrane</keyword>
<organism evidence="2 3">
    <name type="scientific">Streptomyces justiciae</name>
    <dbReference type="NCBI Taxonomy" id="2780140"/>
    <lineage>
        <taxon>Bacteria</taxon>
        <taxon>Bacillati</taxon>
        <taxon>Actinomycetota</taxon>
        <taxon>Actinomycetes</taxon>
        <taxon>Kitasatosporales</taxon>
        <taxon>Streptomycetaceae</taxon>
        <taxon>Streptomyces</taxon>
    </lineage>
</organism>
<evidence type="ECO:0000313" key="3">
    <source>
        <dbReference type="Proteomes" id="UP001257948"/>
    </source>
</evidence>
<feature type="transmembrane region" description="Helical" evidence="1">
    <location>
        <begin position="373"/>
        <end position="392"/>
    </location>
</feature>
<keyword evidence="3" id="KW-1185">Reference proteome</keyword>
<protein>
    <submittedName>
        <fullName evidence="2">Uncharacterized protein</fullName>
    </submittedName>
</protein>
<evidence type="ECO:0000313" key="2">
    <source>
        <dbReference type="EMBL" id="MDT7842507.1"/>
    </source>
</evidence>
<keyword evidence="1" id="KW-0812">Transmembrane</keyword>